<dbReference type="PANTHER" id="PTHR22889">
    <property type="entry name" value="WD REPEAT-CONTAINING PROTEIN 89"/>
    <property type="match status" value="1"/>
</dbReference>
<protein>
    <submittedName>
        <fullName evidence="3">WD repeat-containing protein 89</fullName>
    </submittedName>
</protein>
<keyword evidence="1" id="KW-0853">WD repeat</keyword>
<organism evidence="3 4">
    <name type="scientific">Operophtera brumata</name>
    <name type="common">Winter moth</name>
    <name type="synonym">Phalaena brumata</name>
    <dbReference type="NCBI Taxonomy" id="104452"/>
    <lineage>
        <taxon>Eukaryota</taxon>
        <taxon>Metazoa</taxon>
        <taxon>Ecdysozoa</taxon>
        <taxon>Arthropoda</taxon>
        <taxon>Hexapoda</taxon>
        <taxon>Insecta</taxon>
        <taxon>Pterygota</taxon>
        <taxon>Neoptera</taxon>
        <taxon>Endopterygota</taxon>
        <taxon>Lepidoptera</taxon>
        <taxon>Glossata</taxon>
        <taxon>Ditrysia</taxon>
        <taxon>Geometroidea</taxon>
        <taxon>Geometridae</taxon>
        <taxon>Larentiinae</taxon>
        <taxon>Operophtera</taxon>
    </lineage>
</organism>
<dbReference type="InterPro" id="IPR039328">
    <property type="entry name" value="WDR89"/>
</dbReference>
<accession>A0A0L7LVB0</accession>
<dbReference type="PANTHER" id="PTHR22889:SF0">
    <property type="entry name" value="WD REPEAT-CONTAINING PROTEIN 89"/>
    <property type="match status" value="1"/>
</dbReference>
<sequence length="83" mass="9250">MDVSCNGRVLCAGSQVVEDDPYLVFWDQRNTQPLGGYWNSQTEDITQPSEDDALSYSLNVQNSVERLSWLSATRVACVSQCSD</sequence>
<name>A0A0L7LVB0_OPEBR</name>
<dbReference type="AlphaFoldDB" id="A0A0L7LVB0"/>
<keyword evidence="2" id="KW-0677">Repeat</keyword>
<dbReference type="STRING" id="104452.A0A0L7LVB0"/>
<proteinExistence type="predicted"/>
<evidence type="ECO:0000313" key="3">
    <source>
        <dbReference type="EMBL" id="KOB79309.1"/>
    </source>
</evidence>
<dbReference type="EMBL" id="JTDY01000030">
    <property type="protein sequence ID" value="KOB79309.1"/>
    <property type="molecule type" value="Genomic_DNA"/>
</dbReference>
<comment type="caution">
    <text evidence="3">The sequence shown here is derived from an EMBL/GenBank/DDBJ whole genome shotgun (WGS) entry which is preliminary data.</text>
</comment>
<evidence type="ECO:0000313" key="4">
    <source>
        <dbReference type="Proteomes" id="UP000037510"/>
    </source>
</evidence>
<evidence type="ECO:0000256" key="2">
    <source>
        <dbReference type="ARBA" id="ARBA00022737"/>
    </source>
</evidence>
<gene>
    <name evidence="3" type="ORF">OBRU01_00632</name>
</gene>
<evidence type="ECO:0000256" key="1">
    <source>
        <dbReference type="ARBA" id="ARBA00022574"/>
    </source>
</evidence>
<keyword evidence="4" id="KW-1185">Reference proteome</keyword>
<dbReference type="Proteomes" id="UP000037510">
    <property type="component" value="Unassembled WGS sequence"/>
</dbReference>
<feature type="non-terminal residue" evidence="3">
    <location>
        <position position="83"/>
    </location>
</feature>
<reference evidence="3 4" key="1">
    <citation type="journal article" date="2015" name="Genome Biol. Evol.">
        <title>The genome of winter moth (Operophtera brumata) provides a genomic perspective on sexual dimorphism and phenology.</title>
        <authorList>
            <person name="Derks M.F."/>
            <person name="Smit S."/>
            <person name="Salis L."/>
            <person name="Schijlen E."/>
            <person name="Bossers A."/>
            <person name="Mateman C."/>
            <person name="Pijl A.S."/>
            <person name="de Ridder D."/>
            <person name="Groenen M.A."/>
            <person name="Visser M.E."/>
            <person name="Megens H.J."/>
        </authorList>
    </citation>
    <scope>NUCLEOTIDE SEQUENCE [LARGE SCALE GENOMIC DNA]</scope>
    <source>
        <strain evidence="3">WM2013NL</strain>
        <tissue evidence="3">Head and thorax</tissue>
    </source>
</reference>